<feature type="region of interest" description="Disordered" evidence="1">
    <location>
        <begin position="184"/>
        <end position="242"/>
    </location>
</feature>
<reference evidence="2" key="1">
    <citation type="submission" date="2013-07" db="EMBL/GenBank/DDBJ databases">
        <title>The Genome Sequence of Cryptococcus pinus CBS10737.</title>
        <authorList>
            <consortium name="The Broad Institute Genome Sequencing Platform"/>
            <person name="Cuomo C."/>
            <person name="Litvintseva A."/>
            <person name="Chen Y."/>
            <person name="Heitman J."/>
            <person name="Sun S."/>
            <person name="Springer D."/>
            <person name="Dromer F."/>
            <person name="Young S.K."/>
            <person name="Zeng Q."/>
            <person name="Gargeya S."/>
            <person name="Fitzgerald M."/>
            <person name="Abouelleil A."/>
            <person name="Alvarado L."/>
            <person name="Berlin A.M."/>
            <person name="Chapman S.B."/>
            <person name="Dewar J."/>
            <person name="Goldberg J."/>
            <person name="Griggs A."/>
            <person name="Gujja S."/>
            <person name="Hansen M."/>
            <person name="Howarth C."/>
            <person name="Imamovic A."/>
            <person name="Larimer J."/>
            <person name="McCowan C."/>
            <person name="Murphy C."/>
            <person name="Pearson M."/>
            <person name="Priest M."/>
            <person name="Roberts A."/>
            <person name="Saif S."/>
            <person name="Shea T."/>
            <person name="Sykes S."/>
            <person name="Wortman J."/>
            <person name="Nusbaum C."/>
            <person name="Birren B."/>
        </authorList>
    </citation>
    <scope>NUCLEOTIDE SEQUENCE [LARGE SCALE GENOMIC DNA]</scope>
    <source>
        <strain evidence="2">CBS 10737</strain>
    </source>
</reference>
<feature type="region of interest" description="Disordered" evidence="1">
    <location>
        <begin position="490"/>
        <end position="520"/>
    </location>
</feature>
<keyword evidence="4" id="KW-1185">Reference proteome</keyword>
<dbReference type="KEGG" id="kpin:30175937"/>
<evidence type="ECO:0000313" key="3">
    <source>
        <dbReference type="EMBL" id="WWC68277.1"/>
    </source>
</evidence>
<feature type="compositionally biased region" description="Polar residues" evidence="1">
    <location>
        <begin position="190"/>
        <end position="217"/>
    </location>
</feature>
<reference evidence="3" key="2">
    <citation type="submission" date="2013-07" db="EMBL/GenBank/DDBJ databases">
        <authorList>
            <consortium name="The Broad Institute Genome Sequencing Platform"/>
            <person name="Cuomo C."/>
            <person name="Litvintseva A."/>
            <person name="Chen Y."/>
            <person name="Heitman J."/>
            <person name="Sun S."/>
            <person name="Springer D."/>
            <person name="Dromer F."/>
            <person name="Young S.K."/>
            <person name="Zeng Q."/>
            <person name="Gargeya S."/>
            <person name="Fitzgerald M."/>
            <person name="Abouelleil A."/>
            <person name="Alvarado L."/>
            <person name="Berlin A.M."/>
            <person name="Chapman S.B."/>
            <person name="Dewar J."/>
            <person name="Goldberg J."/>
            <person name="Griggs A."/>
            <person name="Gujja S."/>
            <person name="Hansen M."/>
            <person name="Howarth C."/>
            <person name="Imamovic A."/>
            <person name="Larimer J."/>
            <person name="McCowan C."/>
            <person name="Murphy C."/>
            <person name="Pearson M."/>
            <person name="Priest M."/>
            <person name="Roberts A."/>
            <person name="Saif S."/>
            <person name="Shea T."/>
            <person name="Sykes S."/>
            <person name="Wortman J."/>
            <person name="Nusbaum C."/>
            <person name="Birren B."/>
        </authorList>
    </citation>
    <scope>NUCLEOTIDE SEQUENCE</scope>
    <source>
        <strain evidence="3">CBS 10737</strain>
    </source>
</reference>
<feature type="compositionally biased region" description="Low complexity" evidence="1">
    <location>
        <begin position="218"/>
        <end position="240"/>
    </location>
</feature>
<organism evidence="2">
    <name type="scientific">Kwoniella pini CBS 10737</name>
    <dbReference type="NCBI Taxonomy" id="1296096"/>
    <lineage>
        <taxon>Eukaryota</taxon>
        <taxon>Fungi</taxon>
        <taxon>Dikarya</taxon>
        <taxon>Basidiomycota</taxon>
        <taxon>Agaricomycotina</taxon>
        <taxon>Tremellomycetes</taxon>
        <taxon>Tremellales</taxon>
        <taxon>Cryptococcaceae</taxon>
        <taxon>Kwoniella</taxon>
    </lineage>
</organism>
<dbReference type="Proteomes" id="UP000094020">
    <property type="component" value="Chromosome 3"/>
</dbReference>
<feature type="compositionally biased region" description="Basic and acidic residues" evidence="1">
    <location>
        <begin position="385"/>
        <end position="397"/>
    </location>
</feature>
<evidence type="ECO:0000313" key="2">
    <source>
        <dbReference type="EMBL" id="OCF46335.1"/>
    </source>
</evidence>
<reference evidence="2" key="3">
    <citation type="submission" date="2016-07" db="EMBL/GenBank/DDBJ databases">
        <title>Evolution of pathogenesis and genome organization in the Tremellales.</title>
        <authorList>
            <person name="Cuomo C."/>
            <person name="Litvintseva A."/>
            <person name="Heitman J."/>
            <person name="Chen Y."/>
            <person name="Sun S."/>
            <person name="Springer D."/>
            <person name="Dromer F."/>
            <person name="Young S."/>
            <person name="Zeng Q."/>
            <person name="Chapman S."/>
            <person name="Gujja S."/>
            <person name="Saif S."/>
            <person name="Birren B."/>
        </authorList>
    </citation>
    <scope>NUCLEOTIDE SEQUENCE</scope>
    <source>
        <strain evidence="2">CBS 10737</strain>
    </source>
</reference>
<accession>A0A1B9HST0</accession>
<dbReference type="InterPro" id="IPR004345">
    <property type="entry name" value="TB2_DP1_HVA22"/>
</dbReference>
<feature type="region of interest" description="Disordered" evidence="1">
    <location>
        <begin position="281"/>
        <end position="432"/>
    </location>
</feature>
<dbReference type="AlphaFoldDB" id="A0A1B9HST0"/>
<evidence type="ECO:0008006" key="5">
    <source>
        <dbReference type="Google" id="ProtNLM"/>
    </source>
</evidence>
<sequence>MVQSAEKQTYSPVVTRCLQYPVTLSDWMDDERMSHCSILMYMSERLDRPPSVLAKAAIIFYISVIILNPSNQSLIFVNILGLLPAAYNTLNHLWESDTRPNKPGLKKKENEMRIERTRRWLDYWIIFGTSCMIESSLGEESLLSLIPFWYVTKSIWIIWFLITLLNNDRGKAIRPEPLKLRPRSILASRDPSTPDTKSPEVTPSPSTAEYQNELDYTSGSKDSLESFSSKSSSLVSSEPISPDRLDSIRQELRDKASPALSVTPVNYREGRIVTPFTGISSAHDATDESTNSSPSSDGSHHHDTEQDDIGGEDEDGQGDRSDQSSSSDEPDESDVVILPPDTPLDELALRGKKTIELSSPTNSDSSESTLDEDRSEGAINQMSVNEEKVAASEHVESEEGATAFRPSPALRMSDMDENYRAPLSPPKNPELDVTLDRDDIAGADNQLGNDIVISTKEAVKPIEIGKVDVEPEVVKLSIEDLLAMDQEGGQQIAQNEHRQIGENGKLTAPLKISKPSNKAE</sequence>
<name>A0A1B9HST0_9TREE</name>
<dbReference type="OrthoDB" id="2565249at2759"/>
<evidence type="ECO:0000313" key="4">
    <source>
        <dbReference type="Proteomes" id="UP000094020"/>
    </source>
</evidence>
<dbReference type="RefSeq" id="XP_019007554.1">
    <property type="nucleotide sequence ID" value="XM_019159260.1"/>
</dbReference>
<dbReference type="Pfam" id="PF03134">
    <property type="entry name" value="TB2_DP1_HVA22"/>
    <property type="match status" value="1"/>
</dbReference>
<feature type="compositionally biased region" description="Acidic residues" evidence="1">
    <location>
        <begin position="305"/>
        <end position="316"/>
    </location>
</feature>
<reference evidence="3" key="4">
    <citation type="submission" date="2024-02" db="EMBL/GenBank/DDBJ databases">
        <title>Comparative genomics of Cryptococcus and Kwoniella reveals pathogenesis evolution and contrasting modes of karyotype evolution via chromosome fusion or intercentromeric recombination.</title>
        <authorList>
            <person name="Coelho M.A."/>
            <person name="David-Palma M."/>
            <person name="Shea T."/>
            <person name="Bowers K."/>
            <person name="McGinley-Smith S."/>
            <person name="Mohammad A.W."/>
            <person name="Gnirke A."/>
            <person name="Yurkov A.M."/>
            <person name="Nowrousian M."/>
            <person name="Sun S."/>
            <person name="Cuomo C.A."/>
            <person name="Heitman J."/>
        </authorList>
    </citation>
    <scope>NUCLEOTIDE SEQUENCE</scope>
    <source>
        <strain evidence="3">CBS 10737</strain>
    </source>
</reference>
<dbReference type="GeneID" id="30175937"/>
<proteinExistence type="predicted"/>
<feature type="compositionally biased region" description="Low complexity" evidence="1">
    <location>
        <begin position="358"/>
        <end position="368"/>
    </location>
</feature>
<dbReference type="EMBL" id="KI894017">
    <property type="protein sequence ID" value="OCF46335.1"/>
    <property type="molecule type" value="Genomic_DNA"/>
</dbReference>
<evidence type="ECO:0000256" key="1">
    <source>
        <dbReference type="SAM" id="MobiDB-lite"/>
    </source>
</evidence>
<feature type="compositionally biased region" description="Low complexity" evidence="1">
    <location>
        <begin position="288"/>
        <end position="297"/>
    </location>
</feature>
<dbReference type="EMBL" id="CP144521">
    <property type="protein sequence ID" value="WWC68277.1"/>
    <property type="molecule type" value="Genomic_DNA"/>
</dbReference>
<gene>
    <name evidence="2" type="ORF">I206_07568</name>
    <name evidence="3" type="ORF">I206_102200</name>
</gene>
<protein>
    <recommendedName>
        <fullName evidence="5">Protein YOP1</fullName>
    </recommendedName>
</protein>